<feature type="signal peptide" evidence="1">
    <location>
        <begin position="1"/>
        <end position="17"/>
    </location>
</feature>
<dbReference type="Pfam" id="PF14269">
    <property type="entry name" value="Arylsulfotran_2"/>
    <property type="match status" value="1"/>
</dbReference>
<sequence>MRFLNIASLSLLPLTWAATLPAIRQVSEPVLCSASSSQITTNGINSTLWPWQTYKSFDALPPVLAINNTGEPLFDGLVFFDSAYGTSVPAAKEQAPLIMTDTGDLVWNGPVATSQAANLRVQTFNGSQVLTYWSGQGTAGTAQIVGHGFGEVVVLDSNYTQLYTVCPKLSFNLPPNVTANCVADIHESLITSRNTMLVTAYNTTPADLTSVGGPKNGWVLDSLAVEVNITTGEVLFSWSPLAHLQINQSNYLLSGAGLNQSNPYDFFHINSIELVGENYLINSRHLWSTFLVNPKGDILWGINGKTGGDFGTLPEGGTFSWQHFARVQQLNSTNALVSWFANNNDETGQVNAKPSTCLSLLLTLPPNASSPPVLYLPNGNKFLGYGSNAVIAEYGPFTNSTNGTEGQVRWSATFGSGDLVSSYRAYKQVWHATPATKPSLVVLQASSNDTLTHCAGSSTWRGYVSWNGATDVTKYIVYTGSTNTTLTATGQASKTGFETEFVVPQGAAFVQVGAVENNGTAVTRRSSVVAVGGS</sequence>
<dbReference type="PANTHER" id="PTHR35340">
    <property type="entry name" value="PQQ ENZYME REPEAT PROTEIN-RELATED"/>
    <property type="match status" value="1"/>
</dbReference>
<protein>
    <recommendedName>
        <fullName evidence="4">ASST-domain-containing protein</fullName>
    </recommendedName>
</protein>
<feature type="chain" id="PRO_5002246924" description="ASST-domain-containing protein" evidence="1">
    <location>
        <begin position="18"/>
        <end position="534"/>
    </location>
</feature>
<evidence type="ECO:0000313" key="2">
    <source>
        <dbReference type="EMBL" id="KIV81672.1"/>
    </source>
</evidence>
<dbReference type="PANTHER" id="PTHR35340:SF6">
    <property type="entry name" value="ASST-DOMAIN-CONTAINING PROTEIN"/>
    <property type="match status" value="1"/>
</dbReference>
<gene>
    <name evidence="2" type="ORF">PV11_03841</name>
</gene>
<keyword evidence="1" id="KW-0732">Signal</keyword>
<accession>A0A0D1YFJ8</accession>
<dbReference type="AlphaFoldDB" id="A0A0D1YFJ8"/>
<evidence type="ECO:0000313" key="3">
    <source>
        <dbReference type="Proteomes" id="UP000053599"/>
    </source>
</evidence>
<evidence type="ECO:0008006" key="4">
    <source>
        <dbReference type="Google" id="ProtNLM"/>
    </source>
</evidence>
<dbReference type="InterPro" id="IPR053143">
    <property type="entry name" value="Arylsulfate_ST"/>
</dbReference>
<dbReference type="EMBL" id="KN846952">
    <property type="protein sequence ID" value="KIV81672.1"/>
    <property type="molecule type" value="Genomic_DNA"/>
</dbReference>
<dbReference type="OrthoDB" id="5377172at2759"/>
<name>A0A0D1YFJ8_9EURO</name>
<dbReference type="InterPro" id="IPR039535">
    <property type="entry name" value="ASST-like"/>
</dbReference>
<proteinExistence type="predicted"/>
<organism evidence="2 3">
    <name type="scientific">Exophiala sideris</name>
    <dbReference type="NCBI Taxonomy" id="1016849"/>
    <lineage>
        <taxon>Eukaryota</taxon>
        <taxon>Fungi</taxon>
        <taxon>Dikarya</taxon>
        <taxon>Ascomycota</taxon>
        <taxon>Pezizomycotina</taxon>
        <taxon>Eurotiomycetes</taxon>
        <taxon>Chaetothyriomycetidae</taxon>
        <taxon>Chaetothyriales</taxon>
        <taxon>Herpotrichiellaceae</taxon>
        <taxon>Exophiala</taxon>
    </lineage>
</organism>
<dbReference type="Proteomes" id="UP000053599">
    <property type="component" value="Unassembled WGS sequence"/>
</dbReference>
<dbReference type="STRING" id="1016849.A0A0D1YFJ8"/>
<reference evidence="2 3" key="1">
    <citation type="submission" date="2015-01" db="EMBL/GenBank/DDBJ databases">
        <title>The Genome Sequence of Exophiala sideris CBS121828.</title>
        <authorList>
            <consortium name="The Broad Institute Genomics Platform"/>
            <person name="Cuomo C."/>
            <person name="de Hoog S."/>
            <person name="Gorbushina A."/>
            <person name="Stielow B."/>
            <person name="Teixiera M."/>
            <person name="Abouelleil A."/>
            <person name="Chapman S.B."/>
            <person name="Priest M."/>
            <person name="Young S.K."/>
            <person name="Wortman J."/>
            <person name="Nusbaum C."/>
            <person name="Birren B."/>
        </authorList>
    </citation>
    <scope>NUCLEOTIDE SEQUENCE [LARGE SCALE GENOMIC DNA]</scope>
    <source>
        <strain evidence="2 3">CBS 121828</strain>
    </source>
</reference>
<dbReference type="HOGENOM" id="CLU_018249_2_1_1"/>
<evidence type="ECO:0000256" key="1">
    <source>
        <dbReference type="SAM" id="SignalP"/>
    </source>
</evidence>